<organism evidence="1 2">
    <name type="scientific">Subtercola boreus</name>
    <dbReference type="NCBI Taxonomy" id="120213"/>
    <lineage>
        <taxon>Bacteria</taxon>
        <taxon>Bacillati</taxon>
        <taxon>Actinomycetota</taxon>
        <taxon>Actinomycetes</taxon>
        <taxon>Micrococcales</taxon>
        <taxon>Microbacteriaceae</taxon>
        <taxon>Subtercola</taxon>
    </lineage>
</organism>
<accession>A0A3E0VC64</accession>
<proteinExistence type="predicted"/>
<gene>
    <name evidence="1" type="ORF">B7R54_19070</name>
</gene>
<protein>
    <submittedName>
        <fullName evidence="1">Uncharacterized protein</fullName>
    </submittedName>
</protein>
<reference evidence="1 2" key="1">
    <citation type="submission" date="2017-04" db="EMBL/GenBank/DDBJ databases">
        <title>Comparative genome analysis of Subtercola boreus.</title>
        <authorList>
            <person name="Cho Y.-J."/>
            <person name="Cho A."/>
            <person name="Kim O.-S."/>
            <person name="Lee J.-I."/>
        </authorList>
    </citation>
    <scope>NUCLEOTIDE SEQUENCE [LARGE SCALE GENOMIC DNA]</scope>
    <source>
        <strain evidence="1 2">K300</strain>
    </source>
</reference>
<sequence length="73" mass="7792">MDAKYAPTFLVTMMATLIAKAFTRDFTTMRVLTELHDGRVIGPVLGTQLELASEFGLALGLCAALGFAAEVTL</sequence>
<keyword evidence="2" id="KW-1185">Reference proteome</keyword>
<evidence type="ECO:0000313" key="1">
    <source>
        <dbReference type="EMBL" id="RFA06477.1"/>
    </source>
</evidence>
<dbReference type="RefSeq" id="WP_116416857.1">
    <property type="nucleotide sequence ID" value="NZ_NBWZ01000002.1"/>
</dbReference>
<dbReference type="Proteomes" id="UP000256486">
    <property type="component" value="Unassembled WGS sequence"/>
</dbReference>
<dbReference type="AlphaFoldDB" id="A0A3E0VC64"/>
<name>A0A3E0VC64_9MICO</name>
<evidence type="ECO:0000313" key="2">
    <source>
        <dbReference type="Proteomes" id="UP000256486"/>
    </source>
</evidence>
<dbReference type="EMBL" id="NBWZ01000002">
    <property type="protein sequence ID" value="RFA06477.1"/>
    <property type="molecule type" value="Genomic_DNA"/>
</dbReference>
<comment type="caution">
    <text evidence="1">The sequence shown here is derived from an EMBL/GenBank/DDBJ whole genome shotgun (WGS) entry which is preliminary data.</text>
</comment>